<comment type="function">
    <text evidence="3">Required for nuclear movement. May interact between microtubules and nuclei and/or may be involved in the generation of force used to move nuclei during interphase.</text>
</comment>
<dbReference type="PANTHER" id="PTHR12356:SF3">
    <property type="entry name" value="NUCLEAR MIGRATION PROTEIN NUDC"/>
    <property type="match status" value="1"/>
</dbReference>
<dbReference type="InterPro" id="IPR008978">
    <property type="entry name" value="HSP20-like_chaperone"/>
</dbReference>
<dbReference type="CDD" id="cd06467">
    <property type="entry name" value="p23_NUDC_like"/>
    <property type="match status" value="1"/>
</dbReference>
<feature type="region of interest" description="Disordered" evidence="5">
    <location>
        <begin position="138"/>
        <end position="177"/>
    </location>
</feature>
<evidence type="ECO:0000313" key="7">
    <source>
        <dbReference type="EMBL" id="RKP26644.1"/>
    </source>
</evidence>
<protein>
    <recommendedName>
        <fullName evidence="4">Nuclear movement protein nudC</fullName>
    </recommendedName>
</protein>
<dbReference type="FunFam" id="2.60.40.790:FF:000001">
    <property type="entry name" value="Nuclear migration protein nudC"/>
    <property type="match status" value="1"/>
</dbReference>
<feature type="domain" description="CS" evidence="6">
    <location>
        <begin position="13"/>
        <end position="102"/>
    </location>
</feature>
<keyword evidence="2" id="KW-0963">Cytoplasm</keyword>
<evidence type="ECO:0000256" key="2">
    <source>
        <dbReference type="ARBA" id="ARBA00022490"/>
    </source>
</evidence>
<evidence type="ECO:0000313" key="8">
    <source>
        <dbReference type="Proteomes" id="UP000278143"/>
    </source>
</evidence>
<organism evidence="7 8">
    <name type="scientific">Syncephalis pseudoplumigaleata</name>
    <dbReference type="NCBI Taxonomy" id="1712513"/>
    <lineage>
        <taxon>Eukaryota</taxon>
        <taxon>Fungi</taxon>
        <taxon>Fungi incertae sedis</taxon>
        <taxon>Zoopagomycota</taxon>
        <taxon>Zoopagomycotina</taxon>
        <taxon>Zoopagomycetes</taxon>
        <taxon>Zoopagales</taxon>
        <taxon>Piptocephalidaceae</taxon>
        <taxon>Syncephalis</taxon>
    </lineage>
</organism>
<dbReference type="Gene3D" id="2.60.40.790">
    <property type="match status" value="1"/>
</dbReference>
<proteinExistence type="predicted"/>
<dbReference type="OrthoDB" id="416217at2759"/>
<evidence type="ECO:0000256" key="5">
    <source>
        <dbReference type="SAM" id="MobiDB-lite"/>
    </source>
</evidence>
<evidence type="ECO:0000256" key="1">
    <source>
        <dbReference type="ARBA" id="ARBA00004496"/>
    </source>
</evidence>
<dbReference type="Proteomes" id="UP000278143">
    <property type="component" value="Unassembled WGS sequence"/>
</dbReference>
<dbReference type="SUPFAM" id="SSF49764">
    <property type="entry name" value="HSP20-like chaperones"/>
    <property type="match status" value="1"/>
</dbReference>
<evidence type="ECO:0000259" key="6">
    <source>
        <dbReference type="PROSITE" id="PS51203"/>
    </source>
</evidence>
<evidence type="ECO:0000256" key="3">
    <source>
        <dbReference type="ARBA" id="ARBA00059400"/>
    </source>
</evidence>
<dbReference type="InterPro" id="IPR007052">
    <property type="entry name" value="CS_dom"/>
</dbReference>
<dbReference type="GO" id="GO:0051082">
    <property type="term" value="F:unfolded protein binding"/>
    <property type="evidence" value="ECO:0007669"/>
    <property type="project" value="TreeGrafter"/>
</dbReference>
<evidence type="ECO:0000256" key="4">
    <source>
        <dbReference type="ARBA" id="ARBA00068398"/>
    </source>
</evidence>
<dbReference type="GO" id="GO:0005737">
    <property type="term" value="C:cytoplasm"/>
    <property type="evidence" value="ECO:0007669"/>
    <property type="project" value="UniProtKB-SubCell"/>
</dbReference>
<dbReference type="PANTHER" id="PTHR12356">
    <property type="entry name" value="NUCLEAR MOVEMENT PROTEIN NUDC"/>
    <property type="match status" value="1"/>
</dbReference>
<dbReference type="GO" id="GO:0006457">
    <property type="term" value="P:protein folding"/>
    <property type="evidence" value="ECO:0007669"/>
    <property type="project" value="TreeGrafter"/>
</dbReference>
<name>A0A4P9Z2D4_9FUNG</name>
<dbReference type="AlphaFoldDB" id="A0A4P9Z2D4"/>
<dbReference type="PROSITE" id="PS51203">
    <property type="entry name" value="CS"/>
    <property type="match status" value="1"/>
</dbReference>
<comment type="subcellular location">
    <subcellularLocation>
        <location evidence="1">Cytoplasm</location>
    </subcellularLocation>
</comment>
<reference evidence="8" key="1">
    <citation type="journal article" date="2018" name="Nat. Microbiol.">
        <title>Leveraging single-cell genomics to expand the fungal tree of life.</title>
        <authorList>
            <person name="Ahrendt S.R."/>
            <person name="Quandt C.A."/>
            <person name="Ciobanu D."/>
            <person name="Clum A."/>
            <person name="Salamov A."/>
            <person name="Andreopoulos B."/>
            <person name="Cheng J.F."/>
            <person name="Woyke T."/>
            <person name="Pelin A."/>
            <person name="Henrissat B."/>
            <person name="Reynolds N.K."/>
            <person name="Benny G.L."/>
            <person name="Smith M.E."/>
            <person name="James T.Y."/>
            <person name="Grigoriev I.V."/>
        </authorList>
    </citation>
    <scope>NUCLEOTIDE SEQUENCE [LARGE SCALE GENOMIC DNA]</scope>
    <source>
        <strain evidence="8">Benny S71-1</strain>
    </source>
</reference>
<accession>A0A4P9Z2D4</accession>
<keyword evidence="8" id="KW-1185">Reference proteome</keyword>
<feature type="compositionally biased region" description="Basic and acidic residues" evidence="5">
    <location>
        <begin position="150"/>
        <end position="167"/>
    </location>
</feature>
<sequence>MSDTIYENTLITHENVPYAWKQSLPEVTVIVQVPKGTRAKQLDIRIQKRRLFVSLKGDAPIIDGELSKDVKVEESTWTIDDQKEVVIQLEKVNKAEWWKNVIAGHPEIDTQKIQPENSKLSDLDGETRSAIEKMMFDQRQKQMGLPTSEELEKQEQMKKLQRAHPELDFSNANIQFS</sequence>
<dbReference type="InterPro" id="IPR037898">
    <property type="entry name" value="NudC_fam"/>
</dbReference>
<dbReference type="Pfam" id="PF04969">
    <property type="entry name" value="CS"/>
    <property type="match status" value="1"/>
</dbReference>
<dbReference type="EMBL" id="KZ989369">
    <property type="protein sequence ID" value="RKP26644.1"/>
    <property type="molecule type" value="Genomic_DNA"/>
</dbReference>
<gene>
    <name evidence="7" type="ORF">SYNPS1DRAFT_21636</name>
</gene>